<dbReference type="Pfam" id="PF00460">
    <property type="entry name" value="Flg_bb_rod"/>
    <property type="match status" value="1"/>
</dbReference>
<name>A0ABT5KN71_9BURK</name>
<dbReference type="RefSeq" id="WP_273595410.1">
    <property type="nucleotide sequence ID" value="NZ_JAQQXS010000003.1"/>
</dbReference>
<evidence type="ECO:0000256" key="2">
    <source>
        <dbReference type="ARBA" id="ARBA00004613"/>
    </source>
</evidence>
<gene>
    <name evidence="11" type="primary">flgK</name>
    <name evidence="11" type="ORF">PRZ01_03655</name>
</gene>
<dbReference type="PRINTS" id="PR01005">
    <property type="entry name" value="FLGHOOKAP1"/>
</dbReference>
<feature type="domain" description="Flagellar basal-body/hook protein C-terminal" evidence="8">
    <location>
        <begin position="623"/>
        <end position="662"/>
    </location>
</feature>
<dbReference type="EMBL" id="JAQQXS010000003">
    <property type="protein sequence ID" value="MDC8784287.1"/>
    <property type="molecule type" value="Genomic_DNA"/>
</dbReference>
<protein>
    <recommendedName>
        <fullName evidence="4">Flagellar hook-associated protein 1</fullName>
    </recommendedName>
</protein>
<dbReference type="Pfam" id="PF22638">
    <property type="entry name" value="FlgK_D1"/>
    <property type="match status" value="1"/>
</dbReference>
<evidence type="ECO:0000259" key="9">
    <source>
        <dbReference type="Pfam" id="PF21158"/>
    </source>
</evidence>
<dbReference type="InterPro" id="IPR053927">
    <property type="entry name" value="FlgK_helical"/>
</dbReference>
<dbReference type="PANTHER" id="PTHR30033">
    <property type="entry name" value="FLAGELLAR HOOK-ASSOCIATED PROTEIN 1"/>
    <property type="match status" value="1"/>
</dbReference>
<keyword evidence="12" id="KW-1185">Reference proteome</keyword>
<keyword evidence="5" id="KW-0964">Secreted</keyword>
<evidence type="ECO:0000256" key="3">
    <source>
        <dbReference type="ARBA" id="ARBA00009677"/>
    </source>
</evidence>
<accession>A0ABT5KN71</accession>
<dbReference type="Pfam" id="PF06429">
    <property type="entry name" value="Flg_bbr_C"/>
    <property type="match status" value="1"/>
</dbReference>
<feature type="domain" description="Flagellar hook-associated protein 1 D2-like" evidence="9">
    <location>
        <begin position="348"/>
        <end position="421"/>
    </location>
</feature>
<keyword evidence="11" id="KW-0282">Flagellum</keyword>
<evidence type="ECO:0000259" key="7">
    <source>
        <dbReference type="Pfam" id="PF00460"/>
    </source>
</evidence>
<evidence type="ECO:0000259" key="8">
    <source>
        <dbReference type="Pfam" id="PF06429"/>
    </source>
</evidence>
<organism evidence="11 12">
    <name type="scientific">Roseateles koreensis</name>
    <dbReference type="NCBI Taxonomy" id="2987526"/>
    <lineage>
        <taxon>Bacteria</taxon>
        <taxon>Pseudomonadati</taxon>
        <taxon>Pseudomonadota</taxon>
        <taxon>Betaproteobacteria</taxon>
        <taxon>Burkholderiales</taxon>
        <taxon>Sphaerotilaceae</taxon>
        <taxon>Roseateles</taxon>
    </lineage>
</organism>
<comment type="caution">
    <text evidence="11">The sequence shown here is derived from an EMBL/GenBank/DDBJ whole genome shotgun (WGS) entry which is preliminary data.</text>
</comment>
<evidence type="ECO:0000259" key="10">
    <source>
        <dbReference type="Pfam" id="PF22638"/>
    </source>
</evidence>
<reference evidence="11 12" key="1">
    <citation type="submission" date="2022-10" db="EMBL/GenBank/DDBJ databases">
        <title>paucibacter sp. hw8 Genome sequencing.</title>
        <authorList>
            <person name="Park S."/>
        </authorList>
    </citation>
    <scope>NUCLEOTIDE SEQUENCE [LARGE SCALE GENOMIC DNA]</scope>
    <source>
        <strain evidence="12">hw8</strain>
    </source>
</reference>
<dbReference type="PANTHER" id="PTHR30033:SF1">
    <property type="entry name" value="FLAGELLAR HOOK-ASSOCIATED PROTEIN 1"/>
    <property type="match status" value="1"/>
</dbReference>
<keyword evidence="6" id="KW-0975">Bacterial flagellum</keyword>
<evidence type="ECO:0000256" key="1">
    <source>
        <dbReference type="ARBA" id="ARBA00004365"/>
    </source>
</evidence>
<dbReference type="NCBIfam" id="TIGR02492">
    <property type="entry name" value="flgK_ends"/>
    <property type="match status" value="1"/>
</dbReference>
<evidence type="ECO:0000256" key="4">
    <source>
        <dbReference type="ARBA" id="ARBA00016244"/>
    </source>
</evidence>
<dbReference type="InterPro" id="IPR001444">
    <property type="entry name" value="Flag_bb_rod_N"/>
</dbReference>
<sequence length="665" mass="68737">MSSLLSIGVQAMFANQAALQTVGQNIANANTPGYSRQSVVLTTPDGQFTGAGYFGKGVTVQTVQRSYNEFLTKQAASTKSTATMDSTRATSLGQLEKLFPPGDTGIGHSISQFLNSMVDVASRPADPSARQVVLGSASEVAARFSNAGQQLVDMQAGVVSDLKANVSVVNELSAQIAAANNQIAAANGTGQSPNDLLDKRDQLISQLSEYVQVTTLPSNDGTLGVFIGGGQRLVLGNNAQKLSVTADPYDNNAATVSISETTGPRALDASILTGGSITALLQYQNKDLKDAQNMLGQMSAALATRINDQQALGLDLSNPPGKGAPLFTFGAPRALPANTNLRNPDGTFTSNVNMTITDAKQLQASSYKLEADPSGAAGSYQLTRLSDGVKRTVVDGDTVDGFRINFSGAAPSSGDTFKLEPVAAAALNMKRALDQTSGIAAASPLAATTDVNNKGTATIDSIYAVNSKFDATKLPMSLAFGGADPADANKVLYTLTLADGSSYSSSWGAGQAIGNQPNASPPIDLGFELNLNGVPRSGDNITVAATKFPSANNGNAKAMLNIQTETFVGQRLQPDGSMALGSTINDAYATAMSDIGSRVQGATYLSGVSTTVAANADADKSSQSGVNLDEEASRLMQYQQGYQAAAKVLQAAQSMFDQLLKLAGQ</sequence>
<proteinExistence type="inferred from homology"/>
<dbReference type="Pfam" id="PF21158">
    <property type="entry name" value="flgK_1st_1"/>
    <property type="match status" value="1"/>
</dbReference>
<dbReference type="Proteomes" id="UP001219862">
    <property type="component" value="Unassembled WGS sequence"/>
</dbReference>
<keyword evidence="11" id="KW-0969">Cilium</keyword>
<dbReference type="InterPro" id="IPR049119">
    <property type="entry name" value="FlgK_D2-like"/>
</dbReference>
<dbReference type="SUPFAM" id="SSF64518">
    <property type="entry name" value="Phase 1 flagellin"/>
    <property type="match status" value="2"/>
</dbReference>
<evidence type="ECO:0000256" key="6">
    <source>
        <dbReference type="ARBA" id="ARBA00023143"/>
    </source>
</evidence>
<comment type="subcellular location">
    <subcellularLocation>
        <location evidence="1">Bacterial flagellum</location>
    </subcellularLocation>
    <subcellularLocation>
        <location evidence="2">Secreted</location>
    </subcellularLocation>
</comment>
<keyword evidence="11" id="KW-0966">Cell projection</keyword>
<feature type="domain" description="Flagellar hook-associated protein FlgK helical" evidence="10">
    <location>
        <begin position="92"/>
        <end position="322"/>
    </location>
</feature>
<dbReference type="InterPro" id="IPR002371">
    <property type="entry name" value="FlgK"/>
</dbReference>
<evidence type="ECO:0000256" key="5">
    <source>
        <dbReference type="ARBA" id="ARBA00022525"/>
    </source>
</evidence>
<feature type="domain" description="Flagellar basal body rod protein N-terminal" evidence="7">
    <location>
        <begin position="7"/>
        <end position="34"/>
    </location>
</feature>
<comment type="similarity">
    <text evidence="3">Belongs to the flagella basal body rod proteins family.</text>
</comment>
<evidence type="ECO:0000313" key="12">
    <source>
        <dbReference type="Proteomes" id="UP001219862"/>
    </source>
</evidence>
<dbReference type="InterPro" id="IPR010930">
    <property type="entry name" value="Flg_bb/hook_C_dom"/>
</dbReference>
<evidence type="ECO:0000313" key="11">
    <source>
        <dbReference type="EMBL" id="MDC8784287.1"/>
    </source>
</evidence>